<dbReference type="InterPro" id="IPR015797">
    <property type="entry name" value="NUDIX_hydrolase-like_dom_sf"/>
</dbReference>
<dbReference type="SUPFAM" id="SSF55811">
    <property type="entry name" value="Nudix"/>
    <property type="match status" value="1"/>
</dbReference>
<dbReference type="Gene3D" id="3.90.79.10">
    <property type="entry name" value="Nucleoside Triphosphate Pyrophosphohydrolase"/>
    <property type="match status" value="1"/>
</dbReference>
<comment type="caution">
    <text evidence="8">The sequence shown here is derived from an EMBL/GenBank/DDBJ whole genome shotgun (WGS) entry which is preliminary data.</text>
</comment>
<comment type="cofactor">
    <cofactor evidence="1">
        <name>Mn(2+)</name>
        <dbReference type="ChEBI" id="CHEBI:29035"/>
    </cofactor>
</comment>
<dbReference type="RefSeq" id="WP_377933898.1">
    <property type="nucleotide sequence ID" value="NZ_JBHUMF010000015.1"/>
</dbReference>
<name>A0ABW5RPD4_9BACI</name>
<dbReference type="PROSITE" id="PS51462">
    <property type="entry name" value="NUDIX"/>
    <property type="match status" value="1"/>
</dbReference>
<accession>A0ABW5RPD4</accession>
<evidence type="ECO:0000256" key="3">
    <source>
        <dbReference type="ARBA" id="ARBA00022723"/>
    </source>
</evidence>
<dbReference type="InterPro" id="IPR045121">
    <property type="entry name" value="CoAse"/>
</dbReference>
<sequence length="211" mass="24606">MDWNKVTNQLKDRKPQIIDSESYAKFAVLLPLIKVENELHVLFEVRAMELRRQPGEICFPGGKVDKTDKNEKAAAIRETMEELGITEQEIQDVTPLDYVVSPFGTIIYPYFGTITTELDNLKPNDAEVGELFTTPLSYLQKVEPDIYSIKCKMEPEQNFPFHVIPGGVDYEWQARNMEEHFYYYGDKVIWGLTARILHHFLQLLQKFERND</sequence>
<comment type="cofactor">
    <cofactor evidence="2">
        <name>Mg(2+)</name>
        <dbReference type="ChEBI" id="CHEBI:18420"/>
    </cofactor>
</comment>
<evidence type="ECO:0000256" key="2">
    <source>
        <dbReference type="ARBA" id="ARBA00001946"/>
    </source>
</evidence>
<dbReference type="EMBL" id="JBHUMF010000015">
    <property type="protein sequence ID" value="MFD2680471.1"/>
    <property type="molecule type" value="Genomic_DNA"/>
</dbReference>
<keyword evidence="3" id="KW-0479">Metal-binding</keyword>
<dbReference type="Proteomes" id="UP001597506">
    <property type="component" value="Unassembled WGS sequence"/>
</dbReference>
<evidence type="ECO:0000313" key="8">
    <source>
        <dbReference type="EMBL" id="MFD2680471.1"/>
    </source>
</evidence>
<dbReference type="Pfam" id="PF00293">
    <property type="entry name" value="NUDIX"/>
    <property type="match status" value="1"/>
</dbReference>
<evidence type="ECO:0000256" key="1">
    <source>
        <dbReference type="ARBA" id="ARBA00001936"/>
    </source>
</evidence>
<keyword evidence="6" id="KW-0464">Manganese</keyword>
<dbReference type="InterPro" id="IPR000086">
    <property type="entry name" value="NUDIX_hydrolase_dom"/>
</dbReference>
<dbReference type="PANTHER" id="PTHR12992">
    <property type="entry name" value="NUDIX HYDROLASE"/>
    <property type="match status" value="1"/>
</dbReference>
<keyword evidence="4 8" id="KW-0378">Hydrolase</keyword>
<reference evidence="9" key="1">
    <citation type="journal article" date="2019" name="Int. J. Syst. Evol. Microbiol.">
        <title>The Global Catalogue of Microorganisms (GCM) 10K type strain sequencing project: providing services to taxonomists for standard genome sequencing and annotation.</title>
        <authorList>
            <consortium name="The Broad Institute Genomics Platform"/>
            <consortium name="The Broad Institute Genome Sequencing Center for Infectious Disease"/>
            <person name="Wu L."/>
            <person name="Ma J."/>
        </authorList>
    </citation>
    <scope>NUCLEOTIDE SEQUENCE [LARGE SCALE GENOMIC DNA]</scope>
    <source>
        <strain evidence="9">KCTC 3913</strain>
    </source>
</reference>
<protein>
    <submittedName>
        <fullName evidence="8">NUDIX hydrolase</fullName>
        <ecNumber evidence="8">3.6.1.55</ecNumber>
    </submittedName>
</protein>
<evidence type="ECO:0000256" key="5">
    <source>
        <dbReference type="ARBA" id="ARBA00022842"/>
    </source>
</evidence>
<feature type="domain" description="Nudix hydrolase" evidence="7">
    <location>
        <begin position="23"/>
        <end position="157"/>
    </location>
</feature>
<evidence type="ECO:0000256" key="6">
    <source>
        <dbReference type="ARBA" id="ARBA00023211"/>
    </source>
</evidence>
<evidence type="ECO:0000259" key="7">
    <source>
        <dbReference type="PROSITE" id="PS51462"/>
    </source>
</evidence>
<dbReference type="EC" id="3.6.1.55" evidence="8"/>
<dbReference type="CDD" id="cd03426">
    <property type="entry name" value="NUDIX_CoAse_Nudt7"/>
    <property type="match status" value="1"/>
</dbReference>
<proteinExistence type="predicted"/>
<evidence type="ECO:0000256" key="4">
    <source>
        <dbReference type="ARBA" id="ARBA00022801"/>
    </source>
</evidence>
<dbReference type="PANTHER" id="PTHR12992:SF11">
    <property type="entry name" value="MITOCHONDRIAL COENZYME A DIPHOSPHATASE NUDT8"/>
    <property type="match status" value="1"/>
</dbReference>
<gene>
    <name evidence="8" type="ORF">ACFSUL_06850</name>
</gene>
<organism evidence="8 9">
    <name type="scientific">Bacillus seohaeanensis</name>
    <dbReference type="NCBI Taxonomy" id="284580"/>
    <lineage>
        <taxon>Bacteria</taxon>
        <taxon>Bacillati</taxon>
        <taxon>Bacillota</taxon>
        <taxon>Bacilli</taxon>
        <taxon>Bacillales</taxon>
        <taxon>Bacillaceae</taxon>
        <taxon>Bacillus</taxon>
    </lineage>
</organism>
<evidence type="ECO:0000313" key="9">
    <source>
        <dbReference type="Proteomes" id="UP001597506"/>
    </source>
</evidence>
<keyword evidence="5" id="KW-0460">Magnesium</keyword>
<dbReference type="GO" id="GO:0035539">
    <property type="term" value="F:8-oxo-7,8-dihydrodeoxyguanosine triphosphate pyrophosphatase activity"/>
    <property type="evidence" value="ECO:0007669"/>
    <property type="project" value="UniProtKB-EC"/>
</dbReference>
<keyword evidence="9" id="KW-1185">Reference proteome</keyword>